<dbReference type="AlphaFoldDB" id="D4DVI7"/>
<evidence type="ECO:0000313" key="1">
    <source>
        <dbReference type="EMBL" id="EFE48117.1"/>
    </source>
</evidence>
<organism evidence="1 2">
    <name type="scientific">Neisseria elongata subsp. glycolytica ATCC 29315</name>
    <dbReference type="NCBI Taxonomy" id="546263"/>
    <lineage>
        <taxon>Bacteria</taxon>
        <taxon>Pseudomonadati</taxon>
        <taxon>Pseudomonadota</taxon>
        <taxon>Betaproteobacteria</taxon>
        <taxon>Neisseriales</taxon>
        <taxon>Neisseriaceae</taxon>
        <taxon>Neisseria</taxon>
    </lineage>
</organism>
<dbReference type="Proteomes" id="UP000005536">
    <property type="component" value="Unassembled WGS sequence"/>
</dbReference>
<comment type="caution">
    <text evidence="1">The sequence shown here is derived from an EMBL/GenBank/DDBJ whole genome shotgun (WGS) entry which is preliminary data.</text>
</comment>
<reference evidence="1 2" key="1">
    <citation type="submission" date="2010-02" db="EMBL/GenBank/DDBJ databases">
        <authorList>
            <person name="Weinstock G."/>
            <person name="Sodergren E."/>
            <person name="Clifton S."/>
            <person name="Fulton L."/>
            <person name="Fulton B."/>
            <person name="Courtney L."/>
            <person name="Fronick C."/>
            <person name="Harrison M."/>
            <person name="Strong C."/>
            <person name="Farmer C."/>
            <person name="Delahaunty K."/>
            <person name="Markovic C."/>
            <person name="Hall O."/>
            <person name="Minx P."/>
            <person name="Tomlinson C."/>
            <person name="Mitreva M."/>
            <person name="Nelson J."/>
            <person name="Hou S."/>
            <person name="Wollam A."/>
            <person name="Pepin K.H."/>
            <person name="Johnson M."/>
            <person name="Bhonagiri V."/>
            <person name="Zhang X."/>
            <person name="Suruliraj S."/>
            <person name="Warren W."/>
            <person name="Chinwalla A."/>
            <person name="Mardis E.R."/>
            <person name="Wilson R.K."/>
        </authorList>
    </citation>
    <scope>NUCLEOTIDE SEQUENCE [LARGE SCALE GENOMIC DNA]</scope>
    <source>
        <strain evidence="1 2">ATCC 29315</strain>
    </source>
</reference>
<name>D4DVI7_NEIEG</name>
<accession>D4DVI7</accession>
<evidence type="ECO:0000313" key="2">
    <source>
        <dbReference type="Proteomes" id="UP000005536"/>
    </source>
</evidence>
<proteinExistence type="predicted"/>
<protein>
    <submittedName>
        <fullName evidence="1">Uncharacterized protein</fullName>
    </submittedName>
</protein>
<dbReference type="EMBL" id="ADBF01000260">
    <property type="protein sequence ID" value="EFE48117.1"/>
    <property type="molecule type" value="Genomic_DNA"/>
</dbReference>
<sequence>MRRICLGSALICNWIFFAYHAGHEPFEGGGADAVEHGERQGEGDAVKRVVRLEAVAEFEFAVCGLPVFGELFFGDVRGGVLHEVVAAEEQQVRVVALGSFEPGLEGADVGEGEGFQAAFGGCRLLLGLGSSESVEVAALCSLSCGRGFRERVCCGCRKLVCAATVLPLP</sequence>
<feature type="non-terminal residue" evidence="1">
    <location>
        <position position="169"/>
    </location>
</feature>
<gene>
    <name evidence="1" type="ORF">NEIELOOT_03104</name>
</gene>